<dbReference type="PANTHER" id="PTHR12315">
    <property type="entry name" value="BICOID-INTERACTING PROTEIN RELATED"/>
    <property type="match status" value="1"/>
</dbReference>
<dbReference type="CDD" id="cd02440">
    <property type="entry name" value="AdoMet_MTases"/>
    <property type="match status" value="1"/>
</dbReference>
<gene>
    <name evidence="8" type="ORF">L9F63_006485</name>
</gene>
<sequence>MEGGRNSLNFIGCDPGAVRHGNFINYYKFNSVDNRLKLLPEDIWTINNHGDLICLDIGCNSGDLTQELYKCFVKNCIRTKCNNGKEEIKQECYLLGIDLDPTLVSRAVENNQYPNNVSYYCENYMSEGKNFISTYLTSYRRDIFDIIFCFSVTMWIHINHGDEGLRHFLKKMSKQTKMLVIEPQPWKCYRTAVRRLKRSGEDFCQFPDLKIRNNVTVEIENILCNECNFIKIKETENTEWGRKLQFFKRQ</sequence>
<organism evidence="8 9">
    <name type="scientific">Diploptera punctata</name>
    <name type="common">Pacific beetle cockroach</name>
    <dbReference type="NCBI Taxonomy" id="6984"/>
    <lineage>
        <taxon>Eukaryota</taxon>
        <taxon>Metazoa</taxon>
        <taxon>Ecdysozoa</taxon>
        <taxon>Arthropoda</taxon>
        <taxon>Hexapoda</taxon>
        <taxon>Insecta</taxon>
        <taxon>Pterygota</taxon>
        <taxon>Neoptera</taxon>
        <taxon>Polyneoptera</taxon>
        <taxon>Dictyoptera</taxon>
        <taxon>Blattodea</taxon>
        <taxon>Blaberoidea</taxon>
        <taxon>Blaberidae</taxon>
        <taxon>Diplopterinae</taxon>
        <taxon>Diploptera</taxon>
    </lineage>
</organism>
<comment type="caution">
    <text evidence="8">The sequence shown here is derived from an EMBL/GenBank/DDBJ whole genome shotgun (WGS) entry which is preliminary data.</text>
</comment>
<protein>
    <recommendedName>
        <fullName evidence="6">RNA methyltransferase</fullName>
        <ecNumber evidence="6">2.1.1.-</ecNumber>
    </recommendedName>
</protein>
<dbReference type="GO" id="GO:2000632">
    <property type="term" value="P:negative regulation of pre-miRNA processing"/>
    <property type="evidence" value="ECO:0007669"/>
    <property type="project" value="TreeGrafter"/>
</dbReference>
<comment type="similarity">
    <text evidence="1 6">Belongs to the methyltransferase superfamily.</text>
</comment>
<evidence type="ECO:0000256" key="4">
    <source>
        <dbReference type="ARBA" id="ARBA00022691"/>
    </source>
</evidence>
<dbReference type="InterPro" id="IPR029063">
    <property type="entry name" value="SAM-dependent_MTases_sf"/>
</dbReference>
<evidence type="ECO:0000256" key="6">
    <source>
        <dbReference type="RuleBase" id="RU367087"/>
    </source>
</evidence>
<feature type="domain" description="Bin3-type SAM" evidence="7">
    <location>
        <begin position="1"/>
        <end position="250"/>
    </location>
</feature>
<dbReference type="InterPro" id="IPR039772">
    <property type="entry name" value="Bin3-like"/>
</dbReference>
<dbReference type="EMBL" id="JASPKZ010009384">
    <property type="protein sequence ID" value="KAJ9576959.1"/>
    <property type="molecule type" value="Genomic_DNA"/>
</dbReference>
<dbReference type="Gene3D" id="3.40.50.150">
    <property type="entry name" value="Vaccinia Virus protein VP39"/>
    <property type="match status" value="1"/>
</dbReference>
<evidence type="ECO:0000313" key="9">
    <source>
        <dbReference type="Proteomes" id="UP001233999"/>
    </source>
</evidence>
<dbReference type="GO" id="GO:0008173">
    <property type="term" value="F:RNA methyltransferase activity"/>
    <property type="evidence" value="ECO:0007669"/>
    <property type="project" value="UniProtKB-UniRule"/>
</dbReference>
<dbReference type="InterPro" id="IPR010675">
    <property type="entry name" value="Bin3_C"/>
</dbReference>
<dbReference type="GO" id="GO:0032259">
    <property type="term" value="P:methylation"/>
    <property type="evidence" value="ECO:0007669"/>
    <property type="project" value="UniProtKB-KW"/>
</dbReference>
<keyword evidence="9" id="KW-1185">Reference proteome</keyword>
<evidence type="ECO:0000256" key="1">
    <source>
        <dbReference type="ARBA" id="ARBA00008361"/>
    </source>
</evidence>
<dbReference type="Pfam" id="PF06859">
    <property type="entry name" value="Bin3"/>
    <property type="match status" value="1"/>
</dbReference>
<reference evidence="8" key="2">
    <citation type="submission" date="2023-05" db="EMBL/GenBank/DDBJ databases">
        <authorList>
            <person name="Fouks B."/>
        </authorList>
    </citation>
    <scope>NUCLEOTIDE SEQUENCE</scope>
    <source>
        <strain evidence="8">Stay&amp;Tobe</strain>
        <tissue evidence="8">Testes</tissue>
    </source>
</reference>
<dbReference type="InterPro" id="IPR024160">
    <property type="entry name" value="BIN3_SAM-bd_dom"/>
</dbReference>
<evidence type="ECO:0000256" key="2">
    <source>
        <dbReference type="ARBA" id="ARBA00022603"/>
    </source>
</evidence>
<dbReference type="GO" id="GO:0005737">
    <property type="term" value="C:cytoplasm"/>
    <property type="evidence" value="ECO:0007669"/>
    <property type="project" value="TreeGrafter"/>
</dbReference>
<dbReference type="GO" id="GO:0008171">
    <property type="term" value="F:O-methyltransferase activity"/>
    <property type="evidence" value="ECO:0007669"/>
    <property type="project" value="UniProtKB-UniRule"/>
</dbReference>
<dbReference type="AlphaFoldDB" id="A0AAD8E4X9"/>
<dbReference type="PANTHER" id="PTHR12315:SF1">
    <property type="entry name" value="RNA 5'-MONOPHOSPHATE METHYLTRANSFERASE"/>
    <property type="match status" value="1"/>
</dbReference>
<keyword evidence="3 6" id="KW-0808">Transferase</keyword>
<dbReference type="PROSITE" id="PS51515">
    <property type="entry name" value="BIN3_SAM"/>
    <property type="match status" value="1"/>
</dbReference>
<evidence type="ECO:0000256" key="5">
    <source>
        <dbReference type="PROSITE-ProRule" id="PRU00848"/>
    </source>
</evidence>
<name>A0AAD8E4X9_DIPPU</name>
<keyword evidence="2 6" id="KW-0489">Methyltransferase</keyword>
<dbReference type="SUPFAM" id="SSF53335">
    <property type="entry name" value="S-adenosyl-L-methionine-dependent methyltransferases"/>
    <property type="match status" value="1"/>
</dbReference>
<accession>A0AAD8E4X9</accession>
<dbReference type="EC" id="2.1.1.-" evidence="6"/>
<dbReference type="Proteomes" id="UP001233999">
    <property type="component" value="Unassembled WGS sequence"/>
</dbReference>
<evidence type="ECO:0000313" key="8">
    <source>
        <dbReference type="EMBL" id="KAJ9576959.1"/>
    </source>
</evidence>
<proteinExistence type="inferred from homology"/>
<evidence type="ECO:0000256" key="3">
    <source>
        <dbReference type="ARBA" id="ARBA00022679"/>
    </source>
</evidence>
<evidence type="ECO:0000259" key="7">
    <source>
        <dbReference type="PROSITE" id="PS51515"/>
    </source>
</evidence>
<keyword evidence="4 5" id="KW-0949">S-adenosyl-L-methionine</keyword>
<reference evidence="8" key="1">
    <citation type="journal article" date="2023" name="IScience">
        <title>Live-bearing cockroach genome reveals convergent evolutionary mechanisms linked to viviparity in insects and beyond.</title>
        <authorList>
            <person name="Fouks B."/>
            <person name="Harrison M.C."/>
            <person name="Mikhailova A.A."/>
            <person name="Marchal E."/>
            <person name="English S."/>
            <person name="Carruthers M."/>
            <person name="Jennings E.C."/>
            <person name="Chiamaka E.L."/>
            <person name="Frigard R.A."/>
            <person name="Pippel M."/>
            <person name="Attardo G.M."/>
            <person name="Benoit J.B."/>
            <person name="Bornberg-Bauer E."/>
            <person name="Tobe S.S."/>
        </authorList>
    </citation>
    <scope>NUCLEOTIDE SEQUENCE</scope>
    <source>
        <strain evidence="8">Stay&amp;Tobe</strain>
    </source>
</reference>